<sequence length="413" mass="45151">MTSNAARRLQDIPKKPPAARGTTRPVAGLTAASGGRFVIERRPVAGLSDLAEAWDDLARRALERNIFTERAFALTAALHIASEQHTGAVLVWRDSGREPRDLLGLFLADGRRIDVPGVSRMWHMPFCGLDTPLIDADDAPAVAGAFLDHMAERAALAGGILFPLLPAEGAVARTLTAAAQARGLPVRPFDRHERAVLNGGHDPETFQAAGLPSKKLKELRRQLRRLGDLGEVHIETASEPQAVRDATEMFLALEASGWKAERGTALLQSNGTATFVRTMTRLLASEGRCRVVMLRAGATPVAAGLLLDAGSHSWFWKIAYDEQFARFSPGVQLTLALTRSQLERPTVERTDSCAIADYPMIDHLWPERMAVADLFIGLRPEGHGLPAAVARLEHLRRRLRGAAKHVYYRLKGY</sequence>
<gene>
    <name evidence="3" type="ORF">GGR16_004252</name>
</gene>
<keyword evidence="4" id="KW-1185">Reference proteome</keyword>
<evidence type="ECO:0000256" key="1">
    <source>
        <dbReference type="SAM" id="MobiDB-lite"/>
    </source>
</evidence>
<evidence type="ECO:0000313" key="3">
    <source>
        <dbReference type="EMBL" id="MBB4019205.1"/>
    </source>
</evidence>
<organism evidence="3 4">
    <name type="scientific">Chelatococcus caeni</name>
    <dbReference type="NCBI Taxonomy" id="1348468"/>
    <lineage>
        <taxon>Bacteria</taxon>
        <taxon>Pseudomonadati</taxon>
        <taxon>Pseudomonadota</taxon>
        <taxon>Alphaproteobacteria</taxon>
        <taxon>Hyphomicrobiales</taxon>
        <taxon>Chelatococcaceae</taxon>
        <taxon>Chelatococcus</taxon>
    </lineage>
</organism>
<dbReference type="InterPro" id="IPR016181">
    <property type="entry name" value="Acyl_CoA_acyltransferase"/>
</dbReference>
<accession>A0A840C0X4</accession>
<feature type="domain" description="BioF2-like acetyltransferase" evidence="2">
    <location>
        <begin position="213"/>
        <end position="345"/>
    </location>
</feature>
<keyword evidence="3" id="KW-0808">Transferase</keyword>
<comment type="caution">
    <text evidence="3">The sequence shown here is derived from an EMBL/GenBank/DDBJ whole genome shotgun (WGS) entry which is preliminary data.</text>
</comment>
<reference evidence="3 4" key="1">
    <citation type="submission" date="2020-08" db="EMBL/GenBank/DDBJ databases">
        <title>Genomic Encyclopedia of Type Strains, Phase IV (KMG-IV): sequencing the most valuable type-strain genomes for metagenomic binning, comparative biology and taxonomic classification.</title>
        <authorList>
            <person name="Goeker M."/>
        </authorList>
    </citation>
    <scope>NUCLEOTIDE SEQUENCE [LARGE SCALE GENOMIC DNA]</scope>
    <source>
        <strain evidence="3 4">DSM 103737</strain>
    </source>
</reference>
<dbReference type="InterPro" id="IPR038740">
    <property type="entry name" value="BioF2-like_GNAT_dom"/>
</dbReference>
<dbReference type="Proteomes" id="UP000577362">
    <property type="component" value="Unassembled WGS sequence"/>
</dbReference>
<dbReference type="AlphaFoldDB" id="A0A840C0X4"/>
<feature type="region of interest" description="Disordered" evidence="1">
    <location>
        <begin position="1"/>
        <end position="25"/>
    </location>
</feature>
<dbReference type="Pfam" id="PF13480">
    <property type="entry name" value="Acetyltransf_6"/>
    <property type="match status" value="1"/>
</dbReference>
<proteinExistence type="predicted"/>
<dbReference type="GO" id="GO:0016740">
    <property type="term" value="F:transferase activity"/>
    <property type="evidence" value="ECO:0007669"/>
    <property type="project" value="UniProtKB-KW"/>
</dbReference>
<evidence type="ECO:0000313" key="4">
    <source>
        <dbReference type="Proteomes" id="UP000577362"/>
    </source>
</evidence>
<evidence type="ECO:0000259" key="2">
    <source>
        <dbReference type="Pfam" id="PF13480"/>
    </source>
</evidence>
<protein>
    <submittedName>
        <fullName evidence="3">CelD/BcsL family acetyltransferase involved in cellulose biosynthesis</fullName>
    </submittedName>
</protein>
<dbReference type="RefSeq" id="WP_246373225.1">
    <property type="nucleotide sequence ID" value="NZ_JACIEN010000006.1"/>
</dbReference>
<dbReference type="SUPFAM" id="SSF55729">
    <property type="entry name" value="Acyl-CoA N-acyltransferases (Nat)"/>
    <property type="match status" value="1"/>
</dbReference>
<dbReference type="EMBL" id="JACIEN010000006">
    <property type="protein sequence ID" value="MBB4019205.1"/>
    <property type="molecule type" value="Genomic_DNA"/>
</dbReference>
<name>A0A840C0X4_9HYPH</name>